<dbReference type="CDD" id="cd00619">
    <property type="entry name" value="Terminator_NusB"/>
    <property type="match status" value="1"/>
</dbReference>
<name>A0AB36TGN3_ACETH</name>
<evidence type="ECO:0000256" key="5">
    <source>
        <dbReference type="ARBA" id="ARBA00023163"/>
    </source>
</evidence>
<dbReference type="Proteomes" id="UP000223596">
    <property type="component" value="Unassembled WGS sequence"/>
</dbReference>
<accession>A0AB36TGN3</accession>
<dbReference type="PANTHER" id="PTHR11078">
    <property type="entry name" value="N UTILIZATION SUBSTANCE PROTEIN B-RELATED"/>
    <property type="match status" value="1"/>
</dbReference>
<dbReference type="InterPro" id="IPR011605">
    <property type="entry name" value="NusB_fam"/>
</dbReference>
<evidence type="ECO:0000256" key="4">
    <source>
        <dbReference type="ARBA" id="ARBA00023015"/>
    </source>
</evidence>
<evidence type="ECO:0000259" key="7">
    <source>
        <dbReference type="Pfam" id="PF01029"/>
    </source>
</evidence>
<dbReference type="Pfam" id="PF01029">
    <property type="entry name" value="NusB"/>
    <property type="match status" value="1"/>
</dbReference>
<comment type="caution">
    <text evidence="8">The sequence shown here is derived from an EMBL/GenBank/DDBJ whole genome shotgun (WGS) entry which is preliminary data.</text>
</comment>
<evidence type="ECO:0000313" key="9">
    <source>
        <dbReference type="Proteomes" id="UP000223596"/>
    </source>
</evidence>
<dbReference type="AlphaFoldDB" id="A0AB36TGN3"/>
<evidence type="ECO:0000256" key="2">
    <source>
        <dbReference type="ARBA" id="ARBA00022814"/>
    </source>
</evidence>
<dbReference type="Gene3D" id="1.10.940.10">
    <property type="entry name" value="NusB-like"/>
    <property type="match status" value="1"/>
</dbReference>
<proteinExistence type="inferred from homology"/>
<evidence type="ECO:0000256" key="6">
    <source>
        <dbReference type="HAMAP-Rule" id="MF_00073"/>
    </source>
</evidence>
<evidence type="ECO:0000256" key="1">
    <source>
        <dbReference type="ARBA" id="ARBA00005952"/>
    </source>
</evidence>
<reference evidence="8 9" key="1">
    <citation type="submission" date="2017-09" db="EMBL/GenBank/DDBJ databases">
        <title>Evaluation of Pacific Biosciences Sequencing Technology to Finishing C. thermocellum Genome Sequences.</title>
        <authorList>
            <person name="Brown S."/>
        </authorList>
    </citation>
    <scope>NUCLEOTIDE SEQUENCE [LARGE SCALE GENOMIC DNA]</scope>
    <source>
        <strain evidence="8 9">AD2</strain>
    </source>
</reference>
<evidence type="ECO:0000256" key="3">
    <source>
        <dbReference type="ARBA" id="ARBA00022884"/>
    </source>
</evidence>
<comment type="function">
    <text evidence="6">Involved in transcription antitermination. Required for transcription of ribosomal RNA (rRNA) genes. Binds specifically to the boxA antiterminator sequence of the ribosomal RNA (rrn) operons.</text>
</comment>
<dbReference type="InterPro" id="IPR006027">
    <property type="entry name" value="NusB_RsmB_TIM44"/>
</dbReference>
<protein>
    <recommendedName>
        <fullName evidence="6">Transcription antitermination protein NusB</fullName>
    </recommendedName>
    <alternativeName>
        <fullName evidence="6">Antitermination factor NusB</fullName>
    </alternativeName>
</protein>
<keyword evidence="3 6" id="KW-0694">RNA-binding</keyword>
<dbReference type="GeneID" id="35804383"/>
<keyword evidence="2 6" id="KW-0889">Transcription antitermination</keyword>
<keyword evidence="5 6" id="KW-0804">Transcription</keyword>
<dbReference type="HAMAP" id="MF_00073">
    <property type="entry name" value="NusB"/>
    <property type="match status" value="1"/>
</dbReference>
<sequence length="145" mass="16675">MGRRASREIAMKLIYQLEIQKDSREEQINNTLEQYDLNENDREYILDVVKGVFKNQEEIDGTIEKFSKGWKLSRISKVDLAILRLAIYEMCHRDDIPFTVAINEAVELAKNYSGEESGSFINGILGKVVKVKLMSADGNENRDEE</sequence>
<feature type="domain" description="NusB/RsmB/TIM44" evidence="7">
    <location>
        <begin position="5"/>
        <end position="130"/>
    </location>
</feature>
<dbReference type="InterPro" id="IPR035926">
    <property type="entry name" value="NusB-like_sf"/>
</dbReference>
<dbReference type="RefSeq" id="WP_003518757.1">
    <property type="nucleotide sequence ID" value="NZ_CP013828.1"/>
</dbReference>
<dbReference type="GO" id="GO:0003723">
    <property type="term" value="F:RNA binding"/>
    <property type="evidence" value="ECO:0007669"/>
    <property type="project" value="UniProtKB-UniRule"/>
</dbReference>
<dbReference type="PANTHER" id="PTHR11078:SF3">
    <property type="entry name" value="ANTITERMINATION NUSB DOMAIN-CONTAINING PROTEIN"/>
    <property type="match status" value="1"/>
</dbReference>
<dbReference type="SMR" id="A0AB36TGN3"/>
<dbReference type="EMBL" id="PDBW01000001">
    <property type="protein sequence ID" value="PFH02666.1"/>
    <property type="molecule type" value="Genomic_DNA"/>
</dbReference>
<dbReference type="NCBIfam" id="TIGR01951">
    <property type="entry name" value="nusB"/>
    <property type="match status" value="1"/>
</dbReference>
<organism evidence="8 9">
    <name type="scientific">Acetivibrio thermocellus AD2</name>
    <dbReference type="NCBI Taxonomy" id="1138384"/>
    <lineage>
        <taxon>Bacteria</taxon>
        <taxon>Bacillati</taxon>
        <taxon>Bacillota</taxon>
        <taxon>Clostridia</taxon>
        <taxon>Eubacteriales</taxon>
        <taxon>Oscillospiraceae</taxon>
        <taxon>Acetivibrio</taxon>
    </lineage>
</organism>
<dbReference type="GO" id="GO:0006353">
    <property type="term" value="P:DNA-templated transcription termination"/>
    <property type="evidence" value="ECO:0007669"/>
    <property type="project" value="UniProtKB-UniRule"/>
</dbReference>
<keyword evidence="4 6" id="KW-0805">Transcription regulation</keyword>
<evidence type="ECO:0000313" key="8">
    <source>
        <dbReference type="EMBL" id="PFH02666.1"/>
    </source>
</evidence>
<gene>
    <name evidence="6" type="primary">nusB</name>
    <name evidence="8" type="ORF">M972_111451</name>
</gene>
<dbReference type="GO" id="GO:0005829">
    <property type="term" value="C:cytosol"/>
    <property type="evidence" value="ECO:0007669"/>
    <property type="project" value="TreeGrafter"/>
</dbReference>
<dbReference type="SUPFAM" id="SSF48013">
    <property type="entry name" value="NusB-like"/>
    <property type="match status" value="1"/>
</dbReference>
<comment type="similarity">
    <text evidence="1 6">Belongs to the NusB family.</text>
</comment>
<dbReference type="GO" id="GO:0031564">
    <property type="term" value="P:transcription antitermination"/>
    <property type="evidence" value="ECO:0007669"/>
    <property type="project" value="UniProtKB-KW"/>
</dbReference>